<evidence type="ECO:0000256" key="1">
    <source>
        <dbReference type="ARBA" id="ARBA00007806"/>
    </source>
</evidence>
<feature type="non-terminal residue" evidence="4">
    <location>
        <position position="57"/>
    </location>
</feature>
<dbReference type="Proteomes" id="UP000335636">
    <property type="component" value="Unassembled WGS sequence"/>
</dbReference>
<keyword evidence="2" id="KW-0378">Hydrolase</keyword>
<feature type="domain" description="Glycoside hydrolase family 31 TIM barrel" evidence="3">
    <location>
        <begin position="2"/>
        <end position="56"/>
    </location>
</feature>
<keyword evidence="5" id="KW-1185">Reference proteome</keyword>
<dbReference type="Gene3D" id="3.20.20.80">
    <property type="entry name" value="Glycosidases"/>
    <property type="match status" value="1"/>
</dbReference>
<evidence type="ECO:0000313" key="5">
    <source>
        <dbReference type="Proteomes" id="UP000335636"/>
    </source>
</evidence>
<proteinExistence type="inferred from homology"/>
<evidence type="ECO:0000313" key="4">
    <source>
        <dbReference type="EMBL" id="VTJ87664.1"/>
    </source>
</evidence>
<keyword evidence="2" id="KW-0326">Glycosidase</keyword>
<gene>
    <name evidence="4" type="ORF">MONAX_5E002893</name>
</gene>
<feature type="non-terminal residue" evidence="4">
    <location>
        <position position="1"/>
    </location>
</feature>
<dbReference type="PANTHER" id="PTHR22762:SF133">
    <property type="entry name" value="P-TYPE DOMAIN-CONTAINING PROTEIN"/>
    <property type="match status" value="1"/>
</dbReference>
<protein>
    <recommendedName>
        <fullName evidence="3">Glycoside hydrolase family 31 TIM barrel domain-containing protein</fullName>
    </recommendedName>
</protein>
<dbReference type="InterPro" id="IPR017853">
    <property type="entry name" value="GH"/>
</dbReference>
<dbReference type="PANTHER" id="PTHR22762">
    <property type="entry name" value="ALPHA-GLUCOSIDASE"/>
    <property type="match status" value="1"/>
</dbReference>
<name>A0A5E4D0K8_MARMO</name>
<sequence>AVEKVFPNKRSFILTRSTFAGSGHHAAHWLGDNTASWEQMEWSITGMLEFSLFGTPL</sequence>
<dbReference type="GO" id="GO:0004558">
    <property type="term" value="F:alpha-1,4-glucosidase activity"/>
    <property type="evidence" value="ECO:0007669"/>
    <property type="project" value="TreeGrafter"/>
</dbReference>
<dbReference type="EMBL" id="CABDUW010002677">
    <property type="protein sequence ID" value="VTJ87664.1"/>
    <property type="molecule type" value="Genomic_DNA"/>
</dbReference>
<dbReference type="GO" id="GO:0005975">
    <property type="term" value="P:carbohydrate metabolic process"/>
    <property type="evidence" value="ECO:0007669"/>
    <property type="project" value="InterPro"/>
</dbReference>
<dbReference type="AlphaFoldDB" id="A0A5E4D0K8"/>
<dbReference type="InterPro" id="IPR000322">
    <property type="entry name" value="Glyco_hydro_31_TIM"/>
</dbReference>
<reference evidence="4" key="1">
    <citation type="submission" date="2019-04" db="EMBL/GenBank/DDBJ databases">
        <authorList>
            <person name="Alioto T."/>
            <person name="Alioto T."/>
        </authorList>
    </citation>
    <scope>NUCLEOTIDE SEQUENCE [LARGE SCALE GENOMIC DNA]</scope>
</reference>
<comment type="similarity">
    <text evidence="1 2">Belongs to the glycosyl hydrolase 31 family.</text>
</comment>
<dbReference type="Pfam" id="PF01055">
    <property type="entry name" value="Glyco_hydro_31_2nd"/>
    <property type="match status" value="1"/>
</dbReference>
<evidence type="ECO:0000256" key="2">
    <source>
        <dbReference type="RuleBase" id="RU361185"/>
    </source>
</evidence>
<comment type="caution">
    <text evidence="4">The sequence shown here is derived from an EMBL/GenBank/DDBJ whole genome shotgun (WGS) entry which is preliminary data.</text>
</comment>
<organism evidence="4 5">
    <name type="scientific">Marmota monax</name>
    <name type="common">Woodchuck</name>
    <dbReference type="NCBI Taxonomy" id="9995"/>
    <lineage>
        <taxon>Eukaryota</taxon>
        <taxon>Metazoa</taxon>
        <taxon>Chordata</taxon>
        <taxon>Craniata</taxon>
        <taxon>Vertebrata</taxon>
        <taxon>Euteleostomi</taxon>
        <taxon>Mammalia</taxon>
        <taxon>Eutheria</taxon>
        <taxon>Euarchontoglires</taxon>
        <taxon>Glires</taxon>
        <taxon>Rodentia</taxon>
        <taxon>Sciuromorpha</taxon>
        <taxon>Sciuridae</taxon>
        <taxon>Xerinae</taxon>
        <taxon>Marmotini</taxon>
        <taxon>Marmota</taxon>
    </lineage>
</organism>
<evidence type="ECO:0000259" key="3">
    <source>
        <dbReference type="Pfam" id="PF01055"/>
    </source>
</evidence>
<dbReference type="SUPFAM" id="SSF51445">
    <property type="entry name" value="(Trans)glycosidases"/>
    <property type="match status" value="1"/>
</dbReference>
<accession>A0A5E4D0K8</accession>